<dbReference type="PANTHER" id="PTHR47481:SF30">
    <property type="entry name" value="CCHC-TYPE DOMAIN-CONTAINING PROTEIN"/>
    <property type="match status" value="1"/>
</dbReference>
<dbReference type="PANTHER" id="PTHR47481">
    <property type="match status" value="1"/>
</dbReference>
<comment type="caution">
    <text evidence="1">The sequence shown here is derived from an EMBL/GenBank/DDBJ whole genome shotgun (WGS) entry which is preliminary data.</text>
</comment>
<evidence type="ECO:0008006" key="3">
    <source>
        <dbReference type="Google" id="ProtNLM"/>
    </source>
</evidence>
<dbReference type="EMBL" id="JABFAD010184276">
    <property type="protein sequence ID" value="MBA0818051.1"/>
    <property type="molecule type" value="Genomic_DNA"/>
</dbReference>
<keyword evidence="2" id="KW-1185">Reference proteome</keyword>
<sequence>WLLSSVSTGVLPHLIGLDSSAQIWNAIVSLYGSKTTSSLASCGEIISEHEHATAILNGLPPEYELVITIVTASQVPYTVQGVTTILLDAETKQQHVVVCEAPSSTNLVSSQVPNAVNETVSAPVYRPCSNTRGRGHGRSNGSRVQCQLCGKSGHLFDQCYHSFDTLYKSIGYRPPLAPQAHLSMFGPGYSTSPWMTLAATVNQNAPPGWYSPPTQFHNWTNPFLHTSLQHGSMSALASSTAPQ</sequence>
<evidence type="ECO:0000313" key="2">
    <source>
        <dbReference type="Proteomes" id="UP000593560"/>
    </source>
</evidence>
<feature type="non-terminal residue" evidence="1">
    <location>
        <position position="243"/>
    </location>
</feature>
<protein>
    <recommendedName>
        <fullName evidence="3">CCHC-type domain-containing protein</fullName>
    </recommendedName>
</protein>
<organism evidence="1 2">
    <name type="scientific">Gossypium harknessii</name>
    <dbReference type="NCBI Taxonomy" id="34285"/>
    <lineage>
        <taxon>Eukaryota</taxon>
        <taxon>Viridiplantae</taxon>
        <taxon>Streptophyta</taxon>
        <taxon>Embryophyta</taxon>
        <taxon>Tracheophyta</taxon>
        <taxon>Spermatophyta</taxon>
        <taxon>Magnoliopsida</taxon>
        <taxon>eudicotyledons</taxon>
        <taxon>Gunneridae</taxon>
        <taxon>Pentapetalae</taxon>
        <taxon>rosids</taxon>
        <taxon>malvids</taxon>
        <taxon>Malvales</taxon>
        <taxon>Malvaceae</taxon>
        <taxon>Malvoideae</taxon>
        <taxon>Gossypium</taxon>
    </lineage>
</organism>
<dbReference type="OrthoDB" id="1001754at2759"/>
<accession>A0A7J9I7F2</accession>
<dbReference type="AlphaFoldDB" id="A0A7J9I7F2"/>
<feature type="non-terminal residue" evidence="1">
    <location>
        <position position="1"/>
    </location>
</feature>
<dbReference type="Proteomes" id="UP000593560">
    <property type="component" value="Unassembled WGS sequence"/>
</dbReference>
<proteinExistence type="predicted"/>
<reference evidence="1 2" key="1">
    <citation type="journal article" date="2019" name="Genome Biol. Evol.">
        <title>Insights into the evolution of the New World diploid cottons (Gossypium, subgenus Houzingenia) based on genome sequencing.</title>
        <authorList>
            <person name="Grover C.E."/>
            <person name="Arick M.A. 2nd"/>
            <person name="Thrash A."/>
            <person name="Conover J.L."/>
            <person name="Sanders W.S."/>
            <person name="Peterson D.G."/>
            <person name="Frelichowski J.E."/>
            <person name="Scheffler J.A."/>
            <person name="Scheffler B.E."/>
            <person name="Wendel J.F."/>
        </authorList>
    </citation>
    <scope>NUCLEOTIDE SEQUENCE [LARGE SCALE GENOMIC DNA]</scope>
    <source>
        <strain evidence="1">0</strain>
        <tissue evidence="1">Leaf</tissue>
    </source>
</reference>
<name>A0A7J9I7F2_9ROSI</name>
<gene>
    <name evidence="1" type="ORF">Gohar_022077</name>
</gene>
<evidence type="ECO:0000313" key="1">
    <source>
        <dbReference type="EMBL" id="MBA0818051.1"/>
    </source>
</evidence>